<comment type="caution">
    <text evidence="6">The sequence shown here is derived from an EMBL/GenBank/DDBJ whole genome shotgun (WGS) entry which is preliminary data.</text>
</comment>
<reference evidence="6" key="1">
    <citation type="submission" date="2019-09" db="EMBL/GenBank/DDBJ databases">
        <title>Draft genome information of white flower Hibiscus syriacus.</title>
        <authorList>
            <person name="Kim Y.-M."/>
        </authorList>
    </citation>
    <scope>NUCLEOTIDE SEQUENCE [LARGE SCALE GENOMIC DNA]</scope>
    <source>
        <strain evidence="6">YM2019G1</strain>
    </source>
</reference>
<dbReference type="EMBL" id="VEPZ02001008">
    <property type="protein sequence ID" value="KAE8702324.1"/>
    <property type="molecule type" value="Genomic_DNA"/>
</dbReference>
<evidence type="ECO:0000313" key="6">
    <source>
        <dbReference type="EMBL" id="KAE8702324.1"/>
    </source>
</evidence>
<organism evidence="6 7">
    <name type="scientific">Hibiscus syriacus</name>
    <name type="common">Rose of Sharon</name>
    <dbReference type="NCBI Taxonomy" id="106335"/>
    <lineage>
        <taxon>Eukaryota</taxon>
        <taxon>Viridiplantae</taxon>
        <taxon>Streptophyta</taxon>
        <taxon>Embryophyta</taxon>
        <taxon>Tracheophyta</taxon>
        <taxon>Spermatophyta</taxon>
        <taxon>Magnoliopsida</taxon>
        <taxon>eudicotyledons</taxon>
        <taxon>Gunneridae</taxon>
        <taxon>Pentapetalae</taxon>
        <taxon>rosids</taxon>
        <taxon>malvids</taxon>
        <taxon>Malvales</taxon>
        <taxon>Malvaceae</taxon>
        <taxon>Malvoideae</taxon>
        <taxon>Hibiscus</taxon>
    </lineage>
</organism>
<name>A0A6A3ACS9_HIBSY</name>
<keyword evidence="3" id="KW-0862">Zinc</keyword>
<proteinExistence type="predicted"/>
<evidence type="ECO:0000259" key="5">
    <source>
        <dbReference type="PROSITE" id="PS50966"/>
    </source>
</evidence>
<protein>
    <submittedName>
        <fullName evidence="6">Sterol 3-beta-glucosyltransferase UGT80A2-like isoform X1</fullName>
    </submittedName>
</protein>
<evidence type="ECO:0000256" key="4">
    <source>
        <dbReference type="PROSITE-ProRule" id="PRU00325"/>
    </source>
</evidence>
<dbReference type="SMART" id="SM00575">
    <property type="entry name" value="ZnF_PMZ"/>
    <property type="match status" value="1"/>
</dbReference>
<keyword evidence="2 4" id="KW-0863">Zinc-finger</keyword>
<dbReference type="AlphaFoldDB" id="A0A6A3ACS9"/>
<feature type="domain" description="SWIM-type" evidence="5">
    <location>
        <begin position="341"/>
        <end position="382"/>
    </location>
</feature>
<dbReference type="PANTHER" id="PTHR31973">
    <property type="entry name" value="POLYPROTEIN, PUTATIVE-RELATED"/>
    <property type="match status" value="1"/>
</dbReference>
<keyword evidence="1" id="KW-0479">Metal-binding</keyword>
<evidence type="ECO:0000256" key="2">
    <source>
        <dbReference type="ARBA" id="ARBA00022771"/>
    </source>
</evidence>
<keyword evidence="7" id="KW-1185">Reference proteome</keyword>
<gene>
    <name evidence="6" type="ORF">F3Y22_tig00110483pilonHSYRG00175</name>
</gene>
<dbReference type="GO" id="GO:0008270">
    <property type="term" value="F:zinc ion binding"/>
    <property type="evidence" value="ECO:0007669"/>
    <property type="project" value="UniProtKB-KW"/>
</dbReference>
<evidence type="ECO:0000256" key="3">
    <source>
        <dbReference type="ARBA" id="ARBA00022833"/>
    </source>
</evidence>
<dbReference type="Pfam" id="PF04434">
    <property type="entry name" value="SWIM"/>
    <property type="match status" value="1"/>
</dbReference>
<accession>A0A6A3ACS9</accession>
<dbReference type="InterPro" id="IPR007527">
    <property type="entry name" value="Znf_SWIM"/>
</dbReference>
<dbReference type="InterPro" id="IPR006564">
    <property type="entry name" value="Znf_PMZ"/>
</dbReference>
<dbReference type="PANTHER" id="PTHR31973:SF93">
    <property type="entry name" value="OS01G0595300 PROTEIN"/>
    <property type="match status" value="1"/>
</dbReference>
<evidence type="ECO:0000256" key="1">
    <source>
        <dbReference type="ARBA" id="ARBA00022723"/>
    </source>
</evidence>
<dbReference type="GO" id="GO:0016740">
    <property type="term" value="F:transferase activity"/>
    <property type="evidence" value="ECO:0007669"/>
    <property type="project" value="UniProtKB-KW"/>
</dbReference>
<evidence type="ECO:0000313" key="7">
    <source>
        <dbReference type="Proteomes" id="UP000436088"/>
    </source>
</evidence>
<dbReference type="PROSITE" id="PS50966">
    <property type="entry name" value="ZF_SWIM"/>
    <property type="match status" value="1"/>
</dbReference>
<sequence length="414" mass="46093">MHIDRWGGLASICFSISYVESPLNPIRCVTTRSHFFTPTTALPCKAAYSIQNQLVLLAVSASSRSPIGYVGSCCMCGHGCGPYGSRLCCDQVHPLDGWVGFPAAILATTSCGQRLELLVHNGLSSLAPSCSFYMNVPTPKYISPVVLIDVVVNDFRKFGDPFRYLLKNCFSLVTADYLTPGRVYFMGLLKKVIAFFLHTCLFISYRASIYGFITACRPLLELDKAELKGKYLGALLCAAAVDADDALFPLAIAIVDVESDENWMWFMSELRKLLGVNTENIPRLSERQRGIVDALATWFTNHREMGMRWTSILVPSAEKRISEAIADARCYQVLRANEVEFEIVSTERTNIVDIRSRVCCCRRWQLYGLPCAHAADALISCGQNAHLFAEPCFTVGSYRETYSQMMHTIPDKSV</sequence>
<dbReference type="Proteomes" id="UP000436088">
    <property type="component" value="Unassembled WGS sequence"/>
</dbReference>